<dbReference type="EMBL" id="SUMD01000002">
    <property type="protein sequence ID" value="TJZ80138.1"/>
    <property type="molecule type" value="Genomic_DNA"/>
</dbReference>
<keyword evidence="1" id="KW-0732">Signal</keyword>
<accession>A0ABY2RQ93</accession>
<protein>
    <submittedName>
        <fullName evidence="3">Beta-lactamase family protein</fullName>
    </submittedName>
</protein>
<dbReference type="Gene3D" id="3.40.710.10">
    <property type="entry name" value="DD-peptidase/beta-lactamase superfamily"/>
    <property type="match status" value="1"/>
</dbReference>
<dbReference type="Pfam" id="PF00144">
    <property type="entry name" value="Beta-lactamase"/>
    <property type="match status" value="1"/>
</dbReference>
<gene>
    <name evidence="3" type="ORF">FCG67_04460</name>
</gene>
<dbReference type="SUPFAM" id="SSF56601">
    <property type="entry name" value="beta-lactamase/transpeptidase-like"/>
    <property type="match status" value="1"/>
</dbReference>
<dbReference type="PANTHER" id="PTHR46825:SF7">
    <property type="entry name" value="D-ALANYL-D-ALANINE CARBOXYPEPTIDASE"/>
    <property type="match status" value="1"/>
</dbReference>
<evidence type="ECO:0000256" key="1">
    <source>
        <dbReference type="SAM" id="SignalP"/>
    </source>
</evidence>
<keyword evidence="4" id="KW-1185">Reference proteome</keyword>
<dbReference type="PANTHER" id="PTHR46825">
    <property type="entry name" value="D-ALANYL-D-ALANINE-CARBOXYPEPTIDASE/ENDOPEPTIDASE AMPH"/>
    <property type="match status" value="1"/>
</dbReference>
<feature type="signal peptide" evidence="1">
    <location>
        <begin position="1"/>
        <end position="26"/>
    </location>
</feature>
<feature type="chain" id="PRO_5045621142" evidence="1">
    <location>
        <begin position="27"/>
        <end position="370"/>
    </location>
</feature>
<dbReference type="Proteomes" id="UP000305109">
    <property type="component" value="Unassembled WGS sequence"/>
</dbReference>
<dbReference type="InterPro" id="IPR001466">
    <property type="entry name" value="Beta-lactam-related"/>
</dbReference>
<evidence type="ECO:0000313" key="4">
    <source>
        <dbReference type="Proteomes" id="UP000305109"/>
    </source>
</evidence>
<name>A0ABY2RQ93_9NOCA</name>
<dbReference type="InterPro" id="IPR050491">
    <property type="entry name" value="AmpC-like"/>
</dbReference>
<organism evidence="3 4">
    <name type="scientific">Rhodococcus oryzae</name>
    <dbReference type="NCBI Taxonomy" id="2571143"/>
    <lineage>
        <taxon>Bacteria</taxon>
        <taxon>Bacillati</taxon>
        <taxon>Actinomycetota</taxon>
        <taxon>Actinomycetes</taxon>
        <taxon>Mycobacteriales</taxon>
        <taxon>Nocardiaceae</taxon>
        <taxon>Rhodococcus</taxon>
    </lineage>
</organism>
<evidence type="ECO:0000313" key="3">
    <source>
        <dbReference type="EMBL" id="TJZ80138.1"/>
    </source>
</evidence>
<proteinExistence type="predicted"/>
<evidence type="ECO:0000259" key="2">
    <source>
        <dbReference type="Pfam" id="PF00144"/>
    </source>
</evidence>
<reference evidence="3 4" key="1">
    <citation type="submission" date="2019-04" db="EMBL/GenBank/DDBJ databases">
        <title>Rhodococcus oryzae sp. nov., a novel actinomycete isolated from rhizosphere soil of rice (Oryza sativa L.).</title>
        <authorList>
            <person name="Li C."/>
        </authorList>
    </citation>
    <scope>NUCLEOTIDE SEQUENCE [LARGE SCALE GENOMIC DNA]</scope>
    <source>
        <strain evidence="3 4">NEAU-CX67</strain>
    </source>
</reference>
<sequence>MRSRLVASGLAAAVTALLVGATPALAQPQAPATADGAAVQQAMDRILANGAVGVQVRTTWDGRTATATAGSSVLGTPWAVPDDGRFRIGSVTKMFIATVLLQLVEEERVELDAPVTRYLPGLLPDGDTITVRMLLQHTSGLYNYTDSLPLDDGEFLGIRFRPYTPQELVDLSTSKPLDFAPGTDWAYSNTNYIAAGMLIEKVTGRSWDTEVATRITTPLGMLATSAPHGSVFIPAPHARGYHPVAGVPVDTTELDPSWGGAAGEMISTTSDLDLFLTALVDGRLLRPAQLAELTSARSITDGHGYGLGAQSRNTPCGLTAWGHSGGIPGYTTLAFTTLDGSRRMEASVTNGLGPDSEDAVYGIVDAAICG</sequence>
<dbReference type="InterPro" id="IPR012338">
    <property type="entry name" value="Beta-lactam/transpept-like"/>
</dbReference>
<comment type="caution">
    <text evidence="3">The sequence shown here is derived from an EMBL/GenBank/DDBJ whole genome shotgun (WGS) entry which is preliminary data.</text>
</comment>
<dbReference type="RefSeq" id="WP_136907504.1">
    <property type="nucleotide sequence ID" value="NZ_SUMD01000002.1"/>
</dbReference>
<feature type="domain" description="Beta-lactamase-related" evidence="2">
    <location>
        <begin position="40"/>
        <end position="353"/>
    </location>
</feature>